<keyword evidence="10" id="KW-0443">Lipid metabolism</keyword>
<evidence type="ECO:0000259" key="13">
    <source>
        <dbReference type="PROSITE" id="PS50146"/>
    </source>
</evidence>
<evidence type="ECO:0000256" key="6">
    <source>
        <dbReference type="ARBA" id="ARBA00022741"/>
    </source>
</evidence>
<keyword evidence="3" id="KW-0444">Lipid biosynthesis</keyword>
<evidence type="ECO:0000313" key="14">
    <source>
        <dbReference type="EMBL" id="MBU5675611.1"/>
    </source>
</evidence>
<evidence type="ECO:0000256" key="12">
    <source>
        <dbReference type="ARBA" id="ARBA00023264"/>
    </source>
</evidence>
<name>A0ABS6G0F6_9FIRM</name>
<dbReference type="PANTHER" id="PTHR12358:SF106">
    <property type="entry name" value="LIPID KINASE YEGS"/>
    <property type="match status" value="1"/>
</dbReference>
<keyword evidence="7 14" id="KW-0418">Kinase</keyword>
<keyword evidence="5" id="KW-0479">Metal-binding</keyword>
<evidence type="ECO:0000256" key="4">
    <source>
        <dbReference type="ARBA" id="ARBA00022679"/>
    </source>
</evidence>
<evidence type="ECO:0000256" key="9">
    <source>
        <dbReference type="ARBA" id="ARBA00022842"/>
    </source>
</evidence>
<feature type="domain" description="DAGKc" evidence="13">
    <location>
        <begin position="1"/>
        <end position="131"/>
    </location>
</feature>
<protein>
    <submittedName>
        <fullName evidence="14">YegS/Rv2252/BmrU family lipid kinase</fullName>
    </submittedName>
</protein>
<keyword evidence="11" id="KW-0594">Phospholipid biosynthesis</keyword>
<dbReference type="InterPro" id="IPR001206">
    <property type="entry name" value="Diacylglycerol_kinase_cat_dom"/>
</dbReference>
<comment type="caution">
    <text evidence="14">The sequence shown here is derived from an EMBL/GenBank/DDBJ whole genome shotgun (WGS) entry which is preliminary data.</text>
</comment>
<dbReference type="InterPro" id="IPR005218">
    <property type="entry name" value="Diacylglycerol/lipid_kinase"/>
</dbReference>
<organism evidence="14 15">
    <name type="scientific">Alkaliphilus flagellatus</name>
    <dbReference type="NCBI Taxonomy" id="2841507"/>
    <lineage>
        <taxon>Bacteria</taxon>
        <taxon>Bacillati</taxon>
        <taxon>Bacillota</taxon>
        <taxon>Clostridia</taxon>
        <taxon>Peptostreptococcales</taxon>
        <taxon>Natronincolaceae</taxon>
        <taxon>Alkaliphilus</taxon>
    </lineage>
</organism>
<keyword evidence="15" id="KW-1185">Reference proteome</keyword>
<dbReference type="InterPro" id="IPR045540">
    <property type="entry name" value="YegS/DAGK_C"/>
</dbReference>
<sequence length="295" mass="32993">MKKVKIIYNPNSGRQIVQKNIPNLVEFLNKNNYHVDIFPTEKQLDAMHAASNACKDKYNIIIAIGGDGTVNEVVNGIMDNTYRPKLAVYPAGTVNDFANYLKIPRMMDEFAQLIIRGNTIKVDVGLGGDRYFLNVAAAGLLTDVAYKVSSESKTVLGKFAYYLEGIKELPKQMFKPIKIRTRIGEVEEDREVLFFLLANSASVGGFRYIAPEASINDGKFDLLIVEKSEFIDVASIFVKVLIGNHTNHPNLEYIQVDGLSVECDEDIYVDLDGEQGGKLPMNFEIKKEAIELFIP</sequence>
<evidence type="ECO:0000256" key="7">
    <source>
        <dbReference type="ARBA" id="ARBA00022777"/>
    </source>
</evidence>
<keyword evidence="9" id="KW-0460">Magnesium</keyword>
<dbReference type="Pfam" id="PF19279">
    <property type="entry name" value="YegS_C"/>
    <property type="match status" value="1"/>
</dbReference>
<dbReference type="PROSITE" id="PS50146">
    <property type="entry name" value="DAGK"/>
    <property type="match status" value="1"/>
</dbReference>
<keyword evidence="12" id="KW-1208">Phospholipid metabolism</keyword>
<reference evidence="14 15" key="1">
    <citation type="submission" date="2021-06" db="EMBL/GenBank/DDBJ databases">
        <authorList>
            <person name="Sun Q."/>
            <person name="Li D."/>
        </authorList>
    </citation>
    <scope>NUCLEOTIDE SEQUENCE [LARGE SCALE GENOMIC DNA]</scope>
    <source>
        <strain evidence="14 15">MSJ-5</strain>
    </source>
</reference>
<evidence type="ECO:0000256" key="11">
    <source>
        <dbReference type="ARBA" id="ARBA00023209"/>
    </source>
</evidence>
<evidence type="ECO:0000256" key="5">
    <source>
        <dbReference type="ARBA" id="ARBA00022723"/>
    </source>
</evidence>
<gene>
    <name evidence="14" type="ORF">KQI88_04200</name>
</gene>
<evidence type="ECO:0000313" key="15">
    <source>
        <dbReference type="Proteomes" id="UP000779508"/>
    </source>
</evidence>
<dbReference type="SMART" id="SM00046">
    <property type="entry name" value="DAGKc"/>
    <property type="match status" value="1"/>
</dbReference>
<evidence type="ECO:0000256" key="8">
    <source>
        <dbReference type="ARBA" id="ARBA00022840"/>
    </source>
</evidence>
<evidence type="ECO:0000256" key="10">
    <source>
        <dbReference type="ARBA" id="ARBA00023098"/>
    </source>
</evidence>
<dbReference type="Pfam" id="PF00781">
    <property type="entry name" value="DAGK_cat"/>
    <property type="match status" value="1"/>
</dbReference>
<evidence type="ECO:0000256" key="2">
    <source>
        <dbReference type="ARBA" id="ARBA00005983"/>
    </source>
</evidence>
<dbReference type="RefSeq" id="WP_216415078.1">
    <property type="nucleotide sequence ID" value="NZ_JAHLQK010000001.1"/>
</dbReference>
<dbReference type="InterPro" id="IPR050187">
    <property type="entry name" value="Lipid_Phosphate_FormReg"/>
</dbReference>
<keyword evidence="8" id="KW-0067">ATP-binding</keyword>
<proteinExistence type="inferred from homology"/>
<accession>A0ABS6G0F6</accession>
<dbReference type="GO" id="GO:0016301">
    <property type="term" value="F:kinase activity"/>
    <property type="evidence" value="ECO:0007669"/>
    <property type="project" value="UniProtKB-KW"/>
</dbReference>
<dbReference type="Proteomes" id="UP000779508">
    <property type="component" value="Unassembled WGS sequence"/>
</dbReference>
<evidence type="ECO:0000256" key="3">
    <source>
        <dbReference type="ARBA" id="ARBA00022516"/>
    </source>
</evidence>
<dbReference type="PANTHER" id="PTHR12358">
    <property type="entry name" value="SPHINGOSINE KINASE"/>
    <property type="match status" value="1"/>
</dbReference>
<dbReference type="EMBL" id="JAHLQK010000001">
    <property type="protein sequence ID" value="MBU5675611.1"/>
    <property type="molecule type" value="Genomic_DNA"/>
</dbReference>
<keyword evidence="4" id="KW-0808">Transferase</keyword>
<comment type="cofactor">
    <cofactor evidence="1">
        <name>Mg(2+)</name>
        <dbReference type="ChEBI" id="CHEBI:18420"/>
    </cofactor>
</comment>
<evidence type="ECO:0000256" key="1">
    <source>
        <dbReference type="ARBA" id="ARBA00001946"/>
    </source>
</evidence>
<dbReference type="NCBIfam" id="TIGR00147">
    <property type="entry name" value="YegS/Rv2252/BmrU family lipid kinase"/>
    <property type="match status" value="1"/>
</dbReference>
<comment type="similarity">
    <text evidence="2">Belongs to the diacylglycerol/lipid kinase family.</text>
</comment>
<keyword evidence="6" id="KW-0547">Nucleotide-binding</keyword>